<evidence type="ECO:0000313" key="2">
    <source>
        <dbReference type="Proteomes" id="UP000494330"/>
    </source>
</evidence>
<proteinExistence type="predicted"/>
<gene>
    <name evidence="1" type="ORF">BPA30113_02293</name>
</gene>
<sequence>MFAIYAKDTLVGHSALELGDPPMGVAFGKFVAADKYREIQHECQTNHADQSGLALSVKTPAGALVPCAGVAILDYSNHAEDGEPAYVEATVLGIPYPLYGELFREHVARYEQQFSGN</sequence>
<name>A0A6P2KCD4_9BURK</name>
<evidence type="ECO:0000313" key="1">
    <source>
        <dbReference type="EMBL" id="VWB52881.1"/>
    </source>
</evidence>
<reference evidence="1 2" key="1">
    <citation type="submission" date="2019-09" db="EMBL/GenBank/DDBJ databases">
        <authorList>
            <person name="Depoorter E."/>
        </authorList>
    </citation>
    <scope>NUCLEOTIDE SEQUENCE [LARGE SCALE GENOMIC DNA]</scope>
    <source>
        <strain evidence="1">LMG 30113</strain>
    </source>
</reference>
<dbReference type="RefSeq" id="WP_200880666.1">
    <property type="nucleotide sequence ID" value="NZ_CABVQD010000006.1"/>
</dbReference>
<accession>A0A6P2KCD4</accession>
<organism evidence="1 2">
    <name type="scientific">Burkholderia paludis</name>
    <dbReference type="NCBI Taxonomy" id="1506587"/>
    <lineage>
        <taxon>Bacteria</taxon>
        <taxon>Pseudomonadati</taxon>
        <taxon>Pseudomonadota</taxon>
        <taxon>Betaproteobacteria</taxon>
        <taxon>Burkholderiales</taxon>
        <taxon>Burkholderiaceae</taxon>
        <taxon>Burkholderia</taxon>
        <taxon>Burkholderia cepacia complex</taxon>
    </lineage>
</organism>
<keyword evidence="2" id="KW-1185">Reference proteome</keyword>
<dbReference type="EMBL" id="CABVQD010000006">
    <property type="protein sequence ID" value="VWB52881.1"/>
    <property type="molecule type" value="Genomic_DNA"/>
</dbReference>
<dbReference type="Proteomes" id="UP000494330">
    <property type="component" value="Unassembled WGS sequence"/>
</dbReference>
<dbReference type="AlphaFoldDB" id="A0A6P2KCD4"/>
<protein>
    <submittedName>
        <fullName evidence="1">Uncharacterized protein</fullName>
    </submittedName>
</protein>